<protein>
    <recommendedName>
        <fullName evidence="3">Core-binding (CB) domain-containing protein</fullName>
    </recommendedName>
</protein>
<dbReference type="Proteomes" id="UP000634134">
    <property type="component" value="Unassembled WGS sequence"/>
</dbReference>
<proteinExistence type="predicted"/>
<name>A0ABR9WAH8_9BACT</name>
<keyword evidence="2" id="KW-1185">Reference proteome</keyword>
<evidence type="ECO:0000313" key="1">
    <source>
        <dbReference type="EMBL" id="MBE9461971.1"/>
    </source>
</evidence>
<evidence type="ECO:0008006" key="3">
    <source>
        <dbReference type="Google" id="ProtNLM"/>
    </source>
</evidence>
<gene>
    <name evidence="1" type="ORF">IEE83_08760</name>
</gene>
<reference evidence="2" key="1">
    <citation type="submission" date="2023-07" db="EMBL/GenBank/DDBJ databases">
        <title>Dyadobacter sp. nov 'subterranea' isolated from contaminted grondwater.</title>
        <authorList>
            <person name="Szabo I."/>
            <person name="Al-Omari J."/>
            <person name="Szerdahelyi S.G."/>
            <person name="Rado J."/>
        </authorList>
    </citation>
    <scope>NUCLEOTIDE SEQUENCE [LARGE SCALE GENOMIC DNA]</scope>
    <source>
        <strain evidence="2">UP-52</strain>
    </source>
</reference>
<accession>A0ABR9WAH8</accession>
<sequence>MKTDIQNVSVINDLLLIYKSEIELTTMKPLTKKMYTEHAQNFVRWISGDFVPGSRLKTGHSAEVNNQD</sequence>
<dbReference type="EMBL" id="JACYGY010000001">
    <property type="protein sequence ID" value="MBE9461971.1"/>
    <property type="molecule type" value="Genomic_DNA"/>
</dbReference>
<evidence type="ECO:0000313" key="2">
    <source>
        <dbReference type="Proteomes" id="UP000634134"/>
    </source>
</evidence>
<organism evidence="1 2">
    <name type="scientific">Dyadobacter subterraneus</name>
    <dbReference type="NCBI Taxonomy" id="2773304"/>
    <lineage>
        <taxon>Bacteria</taxon>
        <taxon>Pseudomonadati</taxon>
        <taxon>Bacteroidota</taxon>
        <taxon>Cytophagia</taxon>
        <taxon>Cytophagales</taxon>
        <taxon>Spirosomataceae</taxon>
        <taxon>Dyadobacter</taxon>
    </lineage>
</organism>
<comment type="caution">
    <text evidence="1">The sequence shown here is derived from an EMBL/GenBank/DDBJ whole genome shotgun (WGS) entry which is preliminary data.</text>
</comment>
<dbReference type="RefSeq" id="WP_379993039.1">
    <property type="nucleotide sequence ID" value="NZ_JBHSRU010000035.1"/>
</dbReference>